<proteinExistence type="predicted"/>
<accession>A0A9D9GS43</accession>
<comment type="caution">
    <text evidence="2">The sequence shown here is derived from an EMBL/GenBank/DDBJ whole genome shotgun (WGS) entry which is preliminary data.</text>
</comment>
<reference evidence="2" key="1">
    <citation type="submission" date="2020-10" db="EMBL/GenBank/DDBJ databases">
        <authorList>
            <person name="Gilroy R."/>
        </authorList>
    </citation>
    <scope>NUCLEOTIDE SEQUENCE</scope>
    <source>
        <strain evidence="2">8207</strain>
    </source>
</reference>
<gene>
    <name evidence="2" type="ORF">IAC69_01730</name>
</gene>
<protein>
    <submittedName>
        <fullName evidence="2">Uncharacterized protein</fullName>
    </submittedName>
</protein>
<organism evidence="2 3">
    <name type="scientific">Candidatus Enterousia avistercoris</name>
    <dbReference type="NCBI Taxonomy" id="2840788"/>
    <lineage>
        <taxon>Bacteria</taxon>
        <taxon>Pseudomonadati</taxon>
        <taxon>Pseudomonadota</taxon>
        <taxon>Alphaproteobacteria</taxon>
        <taxon>Candidatus Enterousia</taxon>
    </lineage>
</organism>
<dbReference type="AlphaFoldDB" id="A0A9D9GS43"/>
<dbReference type="EMBL" id="JADINC010000026">
    <property type="protein sequence ID" value="MBO8425180.1"/>
    <property type="molecule type" value="Genomic_DNA"/>
</dbReference>
<name>A0A9D9GS43_9PROT</name>
<dbReference type="Proteomes" id="UP000823630">
    <property type="component" value="Unassembled WGS sequence"/>
</dbReference>
<feature type="region of interest" description="Disordered" evidence="1">
    <location>
        <begin position="384"/>
        <end position="403"/>
    </location>
</feature>
<evidence type="ECO:0000256" key="1">
    <source>
        <dbReference type="SAM" id="MobiDB-lite"/>
    </source>
</evidence>
<feature type="compositionally biased region" description="Polar residues" evidence="1">
    <location>
        <begin position="388"/>
        <end position="397"/>
    </location>
</feature>
<reference evidence="2" key="2">
    <citation type="journal article" date="2021" name="PeerJ">
        <title>Extensive microbial diversity within the chicken gut microbiome revealed by metagenomics and culture.</title>
        <authorList>
            <person name="Gilroy R."/>
            <person name="Ravi A."/>
            <person name="Getino M."/>
            <person name="Pursley I."/>
            <person name="Horton D.L."/>
            <person name="Alikhan N.F."/>
            <person name="Baker D."/>
            <person name="Gharbi K."/>
            <person name="Hall N."/>
            <person name="Watson M."/>
            <person name="Adriaenssens E.M."/>
            <person name="Foster-Nyarko E."/>
            <person name="Jarju S."/>
            <person name="Secka A."/>
            <person name="Antonio M."/>
            <person name="Oren A."/>
            <person name="Chaudhuri R.R."/>
            <person name="La Ragione R."/>
            <person name="Hildebrand F."/>
            <person name="Pallen M.J."/>
        </authorList>
    </citation>
    <scope>NUCLEOTIDE SEQUENCE</scope>
    <source>
        <strain evidence="2">8207</strain>
    </source>
</reference>
<evidence type="ECO:0000313" key="3">
    <source>
        <dbReference type="Proteomes" id="UP000823630"/>
    </source>
</evidence>
<sequence>MKTNKNSILHYSLFAVLIGMVPMAAFSAIRVGNHSRSYADAYNQVNAAVSAARAPGATTQMGSVPANTAGSGVASGTVPGATATNAGDAASSVSLEMQRCSMIYPNGEFELTRPTLGRGAGGASTCTAVVELRAIQAGQNGEDLILARANLAAGDSIRCNISEFPAATHNNSISGTVVVPADNPPTMDDVIRVMNEEQKKNAGIRIATGAIMGALVGNMSGENDAGNDSLMGTDRGKLRNSAIGGLAGAALMAGNAYAGKMGGDIILSTGVNAAAGGMIGNIIATGDSVLRIEDCEIDGRDTSCLWGMLVTGKDLNLASGNETAFYNLATQETYVCDANMENCKPEELISIVLTAQPDKYIDEIDQNELNESIFADPSKHFHLEKSTTPDGAQSTGVSIKAGSGGTDGDFVQIASAARIDRQIAAMIPDVRDKAFGMKQSDWRDWKRSHQSGVTIYGRGANGVAYDLSMENTEYTLNDFKPMMVDAADGGIIDLGNKARLKSTLIGAGAGGAMGAFVGYQGAQTDIENRWVTATREYNDSLQKVYCATGNRFLGFYNDTIFIPSLSESE</sequence>
<evidence type="ECO:0000313" key="2">
    <source>
        <dbReference type="EMBL" id="MBO8425180.1"/>
    </source>
</evidence>